<dbReference type="InterPro" id="IPR002110">
    <property type="entry name" value="Ankyrin_rpt"/>
</dbReference>
<dbReference type="InterPro" id="IPR036770">
    <property type="entry name" value="Ankyrin_rpt-contain_sf"/>
</dbReference>
<name>A0A7S1BLW8_9STRA</name>
<dbReference type="Gene3D" id="1.25.40.20">
    <property type="entry name" value="Ankyrin repeat-containing domain"/>
    <property type="match status" value="2"/>
</dbReference>
<dbReference type="EMBL" id="HBFR01026260">
    <property type="protein sequence ID" value="CAD8891696.1"/>
    <property type="molecule type" value="Transcribed_RNA"/>
</dbReference>
<accession>A0A7S1BLW8</accession>
<proteinExistence type="predicted"/>
<gene>
    <name evidence="1" type="ORF">CHYS00102_LOCUS18902</name>
</gene>
<reference evidence="1" key="1">
    <citation type="submission" date="2021-01" db="EMBL/GenBank/DDBJ databases">
        <authorList>
            <person name="Corre E."/>
            <person name="Pelletier E."/>
            <person name="Niang G."/>
            <person name="Scheremetjew M."/>
            <person name="Finn R."/>
            <person name="Kale V."/>
            <person name="Holt S."/>
            <person name="Cochrane G."/>
            <person name="Meng A."/>
            <person name="Brown T."/>
            <person name="Cohen L."/>
        </authorList>
    </citation>
    <scope>NUCLEOTIDE SEQUENCE</scope>
    <source>
        <strain evidence="1">308</strain>
    </source>
</reference>
<organism evidence="1">
    <name type="scientific">Corethron hystrix</name>
    <dbReference type="NCBI Taxonomy" id="216773"/>
    <lineage>
        <taxon>Eukaryota</taxon>
        <taxon>Sar</taxon>
        <taxon>Stramenopiles</taxon>
        <taxon>Ochrophyta</taxon>
        <taxon>Bacillariophyta</taxon>
        <taxon>Coscinodiscophyceae</taxon>
        <taxon>Corethrophycidae</taxon>
        <taxon>Corethrales</taxon>
        <taxon>Corethraceae</taxon>
        <taxon>Corethron</taxon>
    </lineage>
</organism>
<protein>
    <submittedName>
        <fullName evidence="1">Uncharacterized protein</fullName>
    </submittedName>
</protein>
<dbReference type="SUPFAM" id="SSF48403">
    <property type="entry name" value="Ankyrin repeat"/>
    <property type="match status" value="1"/>
</dbReference>
<dbReference type="SMART" id="SM00248">
    <property type="entry name" value="ANK"/>
    <property type="match status" value="6"/>
</dbReference>
<dbReference type="AlphaFoldDB" id="A0A7S1BLW8"/>
<evidence type="ECO:0000313" key="1">
    <source>
        <dbReference type="EMBL" id="CAD8891696.1"/>
    </source>
</evidence>
<sequence length="659" mass="73282">MSSDNLKDALMSEESLSDGDVDGSLKYRAFSNTILSILACDDADLINSLRRTTSWDFIVDKIKDHGDNFARISYPILRSACELDIPIVVFRKILTYVDVHSVLKTRPADGKTLLHVACESIRSKQSLELIPILLDMYGPSVFSSQDEVGNTPLHSALKTNHGCNETRNIVLKALIINSGVDCVMIQNNVGESPLHVVLTGRESDVSSNGEIIKILIQICPNIILLKNKFGMTPFHLVASRRCKFSPQGTQIIDEILHLMGLLYPTGMVLRDDSYGYTPLHYLCENRPPKNIINILFLCERKGNFSISAASMEDKRGFTPLHLACMDRSPLEVIRSILNMCPESAIIYDNMGLTPIDYVWQCNTISATRVRRVIDRLESVDSFLSSYAVEIWYLAVVITLSAHSLKISKLKKIDCSNDSRDFPQIPVLHAIFGSGLELPFPLFQLALMIHGHECKKSDEYGNYPLHEAAGNIVISTMTSKLESGSESLPSVVFPDENIQDDDDFDFFEGLVLDDIEEYPSLPSPSSPSPVELVLKEFPEAAKFRNNAGMFPLHLALSSGKTWKEGVQALVDAFPQALGYKDPITKLYPFMLAASAKNDIDKARVEFKDEFVTQSGDEDQKSMSISKSDTDSDFPDNSSLSVLNTVFELLSEKPDLLVSCI</sequence>
<dbReference type="PANTHER" id="PTHR24121">
    <property type="entry name" value="NO MECHANORECEPTOR POTENTIAL C, ISOFORM D-RELATED"/>
    <property type="match status" value="1"/>
</dbReference>
<dbReference type="PANTHER" id="PTHR24121:SF22">
    <property type="entry name" value="PROTEIN ACCELERATED CELL DEATH 6-LIKE"/>
    <property type="match status" value="1"/>
</dbReference>